<evidence type="ECO:0000256" key="3">
    <source>
        <dbReference type="ARBA" id="ARBA00022723"/>
    </source>
</evidence>
<dbReference type="EMBL" id="NCKU01002431">
    <property type="protein sequence ID" value="RWS09604.1"/>
    <property type="molecule type" value="Genomic_DNA"/>
</dbReference>
<dbReference type="EMBL" id="NCKU01002021">
    <property type="protein sequence ID" value="RWS10650.1"/>
    <property type="molecule type" value="Genomic_DNA"/>
</dbReference>
<evidence type="ECO:0000256" key="1">
    <source>
        <dbReference type="ARBA" id="ARBA00004496"/>
    </source>
</evidence>
<dbReference type="EMBL" id="NCKU01002024">
    <property type="protein sequence ID" value="RWS10642.1"/>
    <property type="molecule type" value="Genomic_DNA"/>
</dbReference>
<keyword evidence="4" id="KW-0677">Repeat</keyword>
<keyword evidence="5" id="KW-0106">Calcium</keyword>
<dbReference type="EMBL" id="NCKU01002022">
    <property type="protein sequence ID" value="RWS10648.1"/>
    <property type="molecule type" value="Genomic_DNA"/>
</dbReference>
<sequence>MGDQWLRGVFDSVDKDKSGQISERELQKALSNGTWKPFEMKTVRMMIALFDRQRKYALNFEEFRLLWKFVDDWLKCFSGFDRDNSGTISRQELIQALTQFGYRFSDKFYNFVFTRFGDRSNNTIIFDNFIYLCLSLQHFTTAFRSRDVQQTGVINISYDDFLGLVLENLCI</sequence>
<evidence type="ECO:0000313" key="13">
    <source>
        <dbReference type="Proteomes" id="UP000285301"/>
    </source>
</evidence>
<dbReference type="InterPro" id="IPR018247">
    <property type="entry name" value="EF_Hand_1_Ca_BS"/>
</dbReference>
<name>A0A3S4R802_9ACAR</name>
<dbReference type="Pfam" id="PF13499">
    <property type="entry name" value="EF-hand_7"/>
    <property type="match status" value="1"/>
</dbReference>
<evidence type="ECO:0000256" key="4">
    <source>
        <dbReference type="ARBA" id="ARBA00022737"/>
    </source>
</evidence>
<feature type="domain" description="EF-hand" evidence="6">
    <location>
        <begin position="68"/>
        <end position="103"/>
    </location>
</feature>
<dbReference type="PROSITE" id="PS00018">
    <property type="entry name" value="EF_HAND_1"/>
    <property type="match status" value="2"/>
</dbReference>
<dbReference type="InterPro" id="IPR011992">
    <property type="entry name" value="EF-hand-dom_pair"/>
</dbReference>
<evidence type="ECO:0000313" key="7">
    <source>
        <dbReference type="EMBL" id="RWS09604.1"/>
    </source>
</evidence>
<evidence type="ECO:0000259" key="6">
    <source>
        <dbReference type="PROSITE" id="PS50222"/>
    </source>
</evidence>
<dbReference type="GO" id="GO:0005509">
    <property type="term" value="F:calcium ion binding"/>
    <property type="evidence" value="ECO:0007669"/>
    <property type="project" value="InterPro"/>
</dbReference>
<dbReference type="SMART" id="SM00054">
    <property type="entry name" value="EFh"/>
    <property type="match status" value="3"/>
</dbReference>
<evidence type="ECO:0000256" key="5">
    <source>
        <dbReference type="ARBA" id="ARBA00022837"/>
    </source>
</evidence>
<comment type="subcellular location">
    <subcellularLocation>
        <location evidence="1">Cytoplasm</location>
    </subcellularLocation>
</comment>
<dbReference type="GO" id="GO:0005737">
    <property type="term" value="C:cytoplasm"/>
    <property type="evidence" value="ECO:0007669"/>
    <property type="project" value="UniProtKB-SubCell"/>
</dbReference>
<accession>A0A3S4R802</accession>
<dbReference type="OrthoDB" id="186625at2759"/>
<keyword evidence="2" id="KW-0963">Cytoplasm</keyword>
<dbReference type="InterPro" id="IPR051426">
    <property type="entry name" value="Peflin/Sorcin_CaBP"/>
</dbReference>
<evidence type="ECO:0000313" key="12">
    <source>
        <dbReference type="EMBL" id="RWS12803.1"/>
    </source>
</evidence>
<protein>
    <submittedName>
        <fullName evidence="12">Programmed cell death protein 6-like protein</fullName>
    </submittedName>
</protein>
<dbReference type="EMBL" id="NCKU01001204">
    <property type="protein sequence ID" value="RWS12803.1"/>
    <property type="molecule type" value="Genomic_DNA"/>
</dbReference>
<evidence type="ECO:0000313" key="11">
    <source>
        <dbReference type="EMBL" id="RWS10650.1"/>
    </source>
</evidence>
<dbReference type="PANTHER" id="PTHR46212:SF9">
    <property type="entry name" value="PROGRAMMED CELL DEATH PROTEIN 6"/>
    <property type="match status" value="1"/>
</dbReference>
<dbReference type="SUPFAM" id="SSF47473">
    <property type="entry name" value="EF-hand"/>
    <property type="match status" value="1"/>
</dbReference>
<dbReference type="GO" id="GO:0048306">
    <property type="term" value="F:calcium-dependent protein binding"/>
    <property type="evidence" value="ECO:0007669"/>
    <property type="project" value="UniProtKB-ARBA"/>
</dbReference>
<keyword evidence="13" id="KW-1185">Reference proteome</keyword>
<proteinExistence type="predicted"/>
<feature type="domain" description="EF-hand" evidence="6">
    <location>
        <begin position="1"/>
        <end position="36"/>
    </location>
</feature>
<dbReference type="EMBL" id="NCKU01002023">
    <property type="protein sequence ID" value="RWS10645.1"/>
    <property type="molecule type" value="Genomic_DNA"/>
</dbReference>
<dbReference type="Pfam" id="PF13405">
    <property type="entry name" value="EF-hand_6"/>
    <property type="match status" value="1"/>
</dbReference>
<comment type="caution">
    <text evidence="12">The sequence shown here is derived from an EMBL/GenBank/DDBJ whole genome shotgun (WGS) entry which is preliminary data.</text>
</comment>
<dbReference type="Gene3D" id="1.10.238.10">
    <property type="entry name" value="EF-hand"/>
    <property type="match status" value="1"/>
</dbReference>
<keyword evidence="3" id="KW-0479">Metal-binding</keyword>
<dbReference type="Proteomes" id="UP000285301">
    <property type="component" value="Unassembled WGS sequence"/>
</dbReference>
<evidence type="ECO:0000256" key="2">
    <source>
        <dbReference type="ARBA" id="ARBA00022490"/>
    </source>
</evidence>
<reference evidence="12 13" key="1">
    <citation type="journal article" date="2018" name="Gigascience">
        <title>Genomes of trombidid mites reveal novel predicted allergens and laterally-transferred genes associated with secondary metabolism.</title>
        <authorList>
            <person name="Dong X."/>
            <person name="Chaisiri K."/>
            <person name="Xia D."/>
            <person name="Armstrong S.D."/>
            <person name="Fang Y."/>
            <person name="Donnelly M.J."/>
            <person name="Kadowaki T."/>
            <person name="McGarry J.W."/>
            <person name="Darby A.C."/>
            <person name="Makepeace B.L."/>
        </authorList>
    </citation>
    <scope>NUCLEOTIDE SEQUENCE [LARGE SCALE GENOMIC DNA]</scope>
    <source>
        <strain evidence="12">UoL-WK</strain>
    </source>
</reference>
<dbReference type="AlphaFoldDB" id="A0A3S4R802"/>
<dbReference type="PANTHER" id="PTHR46212">
    <property type="entry name" value="PEFLIN"/>
    <property type="match status" value="1"/>
</dbReference>
<organism evidence="12 13">
    <name type="scientific">Dinothrombium tinctorium</name>
    <dbReference type="NCBI Taxonomy" id="1965070"/>
    <lineage>
        <taxon>Eukaryota</taxon>
        <taxon>Metazoa</taxon>
        <taxon>Ecdysozoa</taxon>
        <taxon>Arthropoda</taxon>
        <taxon>Chelicerata</taxon>
        <taxon>Arachnida</taxon>
        <taxon>Acari</taxon>
        <taxon>Acariformes</taxon>
        <taxon>Trombidiformes</taxon>
        <taxon>Prostigmata</taxon>
        <taxon>Anystina</taxon>
        <taxon>Parasitengona</taxon>
        <taxon>Trombidioidea</taxon>
        <taxon>Trombidiidae</taxon>
        <taxon>Dinothrombium</taxon>
    </lineage>
</organism>
<dbReference type="PROSITE" id="PS50222">
    <property type="entry name" value="EF_HAND_2"/>
    <property type="match status" value="2"/>
</dbReference>
<gene>
    <name evidence="11" type="ORF">B4U79_01859</name>
    <name evidence="9" type="ORF">B4U79_03555</name>
    <name evidence="8" type="ORF">B4U79_04475</name>
    <name evidence="12" type="ORF">B4U79_12660</name>
    <name evidence="10" type="ORF">B4U79_15202</name>
    <name evidence="7" type="ORF">B4U79_15645</name>
</gene>
<evidence type="ECO:0000313" key="9">
    <source>
        <dbReference type="EMBL" id="RWS10645.1"/>
    </source>
</evidence>
<evidence type="ECO:0000313" key="8">
    <source>
        <dbReference type="EMBL" id="RWS10642.1"/>
    </source>
</evidence>
<dbReference type="InterPro" id="IPR002048">
    <property type="entry name" value="EF_hand_dom"/>
</dbReference>
<reference evidence="12" key="2">
    <citation type="submission" date="2018-11" db="EMBL/GenBank/DDBJ databases">
        <title>Trombidioid mite genomics.</title>
        <authorList>
            <person name="Dong X."/>
        </authorList>
    </citation>
    <scope>NUCLEOTIDE SEQUENCE</scope>
    <source>
        <strain evidence="12">UoL-WK</strain>
    </source>
</reference>
<evidence type="ECO:0000313" key="10">
    <source>
        <dbReference type="EMBL" id="RWS10648.1"/>
    </source>
</evidence>
<dbReference type="STRING" id="1965070.A0A3S4R802"/>